<dbReference type="SMART" id="SM00220">
    <property type="entry name" value="S_TKc"/>
    <property type="match status" value="1"/>
</dbReference>
<feature type="region of interest" description="Disordered" evidence="1">
    <location>
        <begin position="880"/>
        <end position="904"/>
    </location>
</feature>
<dbReference type="GO" id="GO:0005524">
    <property type="term" value="F:ATP binding"/>
    <property type="evidence" value="ECO:0007669"/>
    <property type="project" value="InterPro"/>
</dbReference>
<dbReference type="AlphaFoldDB" id="A0A2I0SD59"/>
<dbReference type="InterPro" id="IPR000719">
    <property type="entry name" value="Prot_kinase_dom"/>
</dbReference>
<dbReference type="Pfam" id="PF25816">
    <property type="entry name" value="RamC_N"/>
    <property type="match status" value="1"/>
</dbReference>
<dbReference type="InterPro" id="IPR053524">
    <property type="entry name" value="Aerial_hyphae_peptide-synth"/>
</dbReference>
<dbReference type="Proteomes" id="UP000236178">
    <property type="component" value="Unassembled WGS sequence"/>
</dbReference>
<keyword evidence="4" id="KW-1185">Reference proteome</keyword>
<evidence type="ECO:0000313" key="4">
    <source>
        <dbReference type="Proteomes" id="UP000236178"/>
    </source>
</evidence>
<dbReference type="GO" id="GO:0031179">
    <property type="term" value="P:peptide modification"/>
    <property type="evidence" value="ECO:0007669"/>
    <property type="project" value="InterPro"/>
</dbReference>
<gene>
    <name evidence="3" type="ORF">CW362_38300</name>
</gene>
<evidence type="ECO:0000256" key="1">
    <source>
        <dbReference type="SAM" id="MobiDB-lite"/>
    </source>
</evidence>
<dbReference type="Gene3D" id="1.10.510.10">
    <property type="entry name" value="Transferase(Phosphotransferase) domain 1"/>
    <property type="match status" value="1"/>
</dbReference>
<dbReference type="NCBIfam" id="NF038151">
    <property type="entry name" value="lanthi_synth_III"/>
    <property type="match status" value="1"/>
</dbReference>
<keyword evidence="3" id="KW-0418">Kinase</keyword>
<protein>
    <submittedName>
        <fullName evidence="3">Serine/threonine protein kinase</fullName>
    </submittedName>
</protein>
<proteinExistence type="predicted"/>
<dbReference type="SMART" id="SM01260">
    <property type="entry name" value="LANC_like"/>
    <property type="match status" value="1"/>
</dbReference>
<dbReference type="Gene3D" id="1.50.10.10">
    <property type="match status" value="1"/>
</dbReference>
<evidence type="ECO:0000259" key="2">
    <source>
        <dbReference type="PROSITE" id="PS50011"/>
    </source>
</evidence>
<keyword evidence="3" id="KW-0723">Serine/threonine-protein kinase</keyword>
<dbReference type="InterPro" id="IPR011009">
    <property type="entry name" value="Kinase-like_dom_sf"/>
</dbReference>
<dbReference type="OrthoDB" id="1492512at2"/>
<dbReference type="RefSeq" id="WP_103554208.1">
    <property type="nucleotide sequence ID" value="NZ_KZ626982.1"/>
</dbReference>
<dbReference type="PROSITE" id="PS50011">
    <property type="entry name" value="PROTEIN_KINASE_DOM"/>
    <property type="match status" value="1"/>
</dbReference>
<keyword evidence="3" id="KW-0808">Transferase</keyword>
<name>A0A2I0SD59_9ACTN</name>
<feature type="domain" description="Protein kinase" evidence="2">
    <location>
        <begin position="225"/>
        <end position="490"/>
    </location>
</feature>
<organism evidence="3 4">
    <name type="scientific">Streptomyces populi</name>
    <dbReference type="NCBI Taxonomy" id="2058924"/>
    <lineage>
        <taxon>Bacteria</taxon>
        <taxon>Bacillati</taxon>
        <taxon>Actinomycetota</taxon>
        <taxon>Actinomycetes</taxon>
        <taxon>Kitasatosporales</taxon>
        <taxon>Streptomycetaceae</taxon>
        <taxon>Streptomyces</taxon>
    </lineage>
</organism>
<dbReference type="GO" id="GO:0004674">
    <property type="term" value="F:protein serine/threonine kinase activity"/>
    <property type="evidence" value="ECO:0007669"/>
    <property type="project" value="UniProtKB-KW"/>
</dbReference>
<dbReference type="SUPFAM" id="SSF56112">
    <property type="entry name" value="Protein kinase-like (PK-like)"/>
    <property type="match status" value="1"/>
</dbReference>
<evidence type="ECO:0000313" key="3">
    <source>
        <dbReference type="EMBL" id="PKT67839.1"/>
    </source>
</evidence>
<dbReference type="Pfam" id="PF00069">
    <property type="entry name" value="Pkinase"/>
    <property type="match status" value="1"/>
</dbReference>
<reference evidence="3 4" key="1">
    <citation type="submission" date="2017-12" db="EMBL/GenBank/DDBJ databases">
        <title>Streptomyces populusis sp. nov., a novel endophytic actinobacterium isolated from stems of Populus adenopoda Maxim.</title>
        <authorList>
            <person name="Wang Z."/>
        </authorList>
    </citation>
    <scope>NUCLEOTIDE SEQUENCE [LARGE SCALE GENOMIC DNA]</scope>
    <source>
        <strain evidence="3 4">A249</strain>
    </source>
</reference>
<dbReference type="InterPro" id="IPR012341">
    <property type="entry name" value="6hp_glycosidase-like_sf"/>
</dbReference>
<dbReference type="Pfam" id="PF05147">
    <property type="entry name" value="LANC_like"/>
    <property type="match status" value="1"/>
</dbReference>
<comment type="caution">
    <text evidence="3">The sequence shown here is derived from an EMBL/GenBank/DDBJ whole genome shotgun (WGS) entry which is preliminary data.</text>
</comment>
<dbReference type="SUPFAM" id="SSF158745">
    <property type="entry name" value="LanC-like"/>
    <property type="match status" value="1"/>
</dbReference>
<sequence length="904" mass="97668">MDNRYEAYAYADPIFYDSPRRWGAQEEFTAVSRPLPTGWERGDLEIWAVVRPQDVQLPPQGWKIHVSSCAEDAEAVLEQVYDYCLREHITFKFLRGLPILQMQNSKYSPRGSSGKFCTLYPVGDTELRRCLEGLGPLLAGRRGPYILSDLRWGEGPLYLRYGGFAERHCHNDAGQRVLALEDPDGRLVPDVRGPGFSVPDWAPVPEFVEAAVAERAAPQTPELPYTVERVLHFSNAGGVYLGRKDADGPRVVLKEARPHAGLDQRGVDAVARLQQEHDMMARLSGLPGVPALHELLTVWEHRFLVQEFVEGQSLSEWLTAKYPLIHPDADDTTVAEYTREAIAVVDRIEHILDGMHARGVVFGDLHPRNLIIRPNGDICFIDFELASPVDSFVRPALGAAGFTAPSGYTGPEIDRYGLAAIRLWLFLPLAQLSALDSGKGTELADVIERRFPVPPGYTAEIRRLLAPSPSDGRTPRPELGLRRAETQALLSGPTADWPAVRDSLAAGIRAMATPHRDDRLFPGDIAQFTQGSLGLAHGAAGVLYALHASGAGVDAEHVRWLVDAARTRPARPGLYTGGHGVAYTLDLLGEREAALGLLRRLTDTVPDSPPGPDLSSGRAGIALTLLHFAGATDDSRLLDTALVHALASADELEKEGPASGRRKAGLMSGASGAALALVRLYEHTGDHALLERAETLLQLDLERCVTAADGTVQVLDGYRVLPYIETGSTGIGLTLDALLAHHPGSPTARHRTPIGRAAEPEFIIQPGLFNGRAGLIGYLALTRPHPHLLDSRRSVHTLDGADGTDAAEGPDGWGPAVHRQTALDRHRRLLALHQISYQGHLAFPGDQLLRLSADLATGSAGVLLALGTALADTPFLPWTSGADLTPPGPTRPAPATAGQCPAPR</sequence>
<dbReference type="InterPro" id="IPR058053">
    <property type="entry name" value="RamC_C"/>
</dbReference>
<dbReference type="CDD" id="cd04791">
    <property type="entry name" value="LanC_SerThrkinase"/>
    <property type="match status" value="1"/>
</dbReference>
<dbReference type="EMBL" id="PJOS01000144">
    <property type="protein sequence ID" value="PKT67839.1"/>
    <property type="molecule type" value="Genomic_DNA"/>
</dbReference>
<accession>A0A2I0SD59</accession>
<dbReference type="GO" id="GO:0005975">
    <property type="term" value="P:carbohydrate metabolic process"/>
    <property type="evidence" value="ECO:0007669"/>
    <property type="project" value="InterPro"/>
</dbReference>
<dbReference type="InterPro" id="IPR057929">
    <property type="entry name" value="RamC_N"/>
</dbReference>
<dbReference type="InterPro" id="IPR007822">
    <property type="entry name" value="LANC-like"/>
</dbReference>